<keyword evidence="8" id="KW-0407">Ion channel</keyword>
<protein>
    <submittedName>
        <fullName evidence="10">Large conductance mechanosensitive channel</fullName>
    </submittedName>
</protein>
<keyword evidence="5 9" id="KW-1133">Transmembrane helix</keyword>
<evidence type="ECO:0000313" key="10">
    <source>
        <dbReference type="EMBL" id="SDH29764.1"/>
    </source>
</evidence>
<dbReference type="OrthoDB" id="9810350at2"/>
<dbReference type="PANTHER" id="PTHR30266">
    <property type="entry name" value="MECHANOSENSITIVE CHANNEL MSCL"/>
    <property type="match status" value="1"/>
</dbReference>
<keyword evidence="2" id="KW-0813">Transport</keyword>
<dbReference type="EMBL" id="LT629695">
    <property type="protein sequence ID" value="SDH29764.1"/>
    <property type="molecule type" value="Genomic_DNA"/>
</dbReference>
<evidence type="ECO:0000256" key="9">
    <source>
        <dbReference type="SAM" id="Phobius"/>
    </source>
</evidence>
<evidence type="ECO:0000313" key="11">
    <source>
        <dbReference type="Proteomes" id="UP000198822"/>
    </source>
</evidence>
<keyword evidence="6" id="KW-0406">Ion transport</keyword>
<dbReference type="InterPro" id="IPR001185">
    <property type="entry name" value="MS_channel"/>
</dbReference>
<keyword evidence="7 9" id="KW-0472">Membrane</keyword>
<keyword evidence="4 9" id="KW-0812">Transmembrane</keyword>
<dbReference type="Pfam" id="PF01741">
    <property type="entry name" value="MscL"/>
    <property type="match status" value="1"/>
</dbReference>
<dbReference type="GO" id="GO:0008381">
    <property type="term" value="F:mechanosensitive monoatomic ion channel activity"/>
    <property type="evidence" value="ECO:0007669"/>
    <property type="project" value="InterPro"/>
</dbReference>
<dbReference type="InterPro" id="IPR037673">
    <property type="entry name" value="MSC/AndL"/>
</dbReference>
<evidence type="ECO:0000256" key="7">
    <source>
        <dbReference type="ARBA" id="ARBA00023136"/>
    </source>
</evidence>
<dbReference type="SUPFAM" id="SSF81330">
    <property type="entry name" value="Gated mechanosensitive channel"/>
    <property type="match status" value="1"/>
</dbReference>
<proteinExistence type="predicted"/>
<name>A0A1G8B9I9_9MICO</name>
<dbReference type="Proteomes" id="UP000198822">
    <property type="component" value="Chromosome I"/>
</dbReference>
<dbReference type="RefSeq" id="WP_092506760.1">
    <property type="nucleotide sequence ID" value="NZ_LT629695.1"/>
</dbReference>
<evidence type="ECO:0000256" key="8">
    <source>
        <dbReference type="ARBA" id="ARBA00023303"/>
    </source>
</evidence>
<reference evidence="11" key="1">
    <citation type="submission" date="2016-10" db="EMBL/GenBank/DDBJ databases">
        <authorList>
            <person name="Varghese N."/>
            <person name="Submissions S."/>
        </authorList>
    </citation>
    <scope>NUCLEOTIDE SEQUENCE [LARGE SCALE GENOMIC DNA]</scope>
    <source>
        <strain evidence="11">DSM 22002</strain>
    </source>
</reference>
<evidence type="ECO:0000256" key="5">
    <source>
        <dbReference type="ARBA" id="ARBA00022989"/>
    </source>
</evidence>
<evidence type="ECO:0000256" key="3">
    <source>
        <dbReference type="ARBA" id="ARBA00022475"/>
    </source>
</evidence>
<organism evidence="10 11">
    <name type="scientific">Agrococcus jejuensis</name>
    <dbReference type="NCBI Taxonomy" id="399736"/>
    <lineage>
        <taxon>Bacteria</taxon>
        <taxon>Bacillati</taxon>
        <taxon>Actinomycetota</taxon>
        <taxon>Actinomycetes</taxon>
        <taxon>Micrococcales</taxon>
        <taxon>Microbacteriaceae</taxon>
        <taxon>Agrococcus</taxon>
    </lineage>
</organism>
<comment type="subcellular location">
    <subcellularLocation>
        <location evidence="1">Membrane</location>
        <topology evidence="1">Multi-pass membrane protein</topology>
    </subcellularLocation>
</comment>
<feature type="transmembrane region" description="Helical" evidence="9">
    <location>
        <begin position="20"/>
        <end position="46"/>
    </location>
</feature>
<dbReference type="InterPro" id="IPR036019">
    <property type="entry name" value="MscL_channel"/>
</dbReference>
<evidence type="ECO:0000256" key="4">
    <source>
        <dbReference type="ARBA" id="ARBA00022692"/>
    </source>
</evidence>
<dbReference type="PRINTS" id="PR01264">
    <property type="entry name" value="MECHCHANNEL"/>
</dbReference>
<evidence type="ECO:0000256" key="1">
    <source>
        <dbReference type="ARBA" id="ARBA00004141"/>
    </source>
</evidence>
<dbReference type="Gene3D" id="1.10.1200.120">
    <property type="entry name" value="Large-conductance mechanosensitive channel, MscL, domain 1"/>
    <property type="match status" value="1"/>
</dbReference>
<dbReference type="AlphaFoldDB" id="A0A1G8B9I9"/>
<keyword evidence="3" id="KW-1003">Cell membrane</keyword>
<feature type="transmembrane region" description="Helical" evidence="9">
    <location>
        <begin position="66"/>
        <end position="92"/>
    </location>
</feature>
<evidence type="ECO:0000256" key="2">
    <source>
        <dbReference type="ARBA" id="ARBA00022448"/>
    </source>
</evidence>
<dbReference type="PANTHER" id="PTHR30266:SF2">
    <property type="entry name" value="LARGE-CONDUCTANCE MECHANOSENSITIVE CHANNEL"/>
    <property type="match status" value="1"/>
</dbReference>
<dbReference type="GO" id="GO:0016020">
    <property type="term" value="C:membrane"/>
    <property type="evidence" value="ECO:0007669"/>
    <property type="project" value="UniProtKB-SubCell"/>
</dbReference>
<dbReference type="STRING" id="399736.SAMN04489720_0760"/>
<evidence type="ECO:0000256" key="6">
    <source>
        <dbReference type="ARBA" id="ARBA00023065"/>
    </source>
</evidence>
<sequence length="138" mass="15024">MQGFKEFILRGNVIELATAVIIGTAFTAIVNALVNSIFTPIIAALFDTSDIAEATWNITDNLQIGTGAVIAAVINFLLIAAVVYFALIFPMAKFKERQAKRRGTTEEAAKETDVDVLQDIRELLRQQAQATPPATTQQ</sequence>
<accession>A0A1G8B9I9</accession>
<dbReference type="NCBIfam" id="TIGR00220">
    <property type="entry name" value="mscL"/>
    <property type="match status" value="1"/>
</dbReference>
<keyword evidence="11" id="KW-1185">Reference proteome</keyword>
<gene>
    <name evidence="10" type="ORF">SAMN04489720_0760</name>
</gene>